<evidence type="ECO:0000256" key="2">
    <source>
        <dbReference type="SAM" id="Phobius"/>
    </source>
</evidence>
<feature type="compositionally biased region" description="Low complexity" evidence="1">
    <location>
        <begin position="83"/>
        <end position="107"/>
    </location>
</feature>
<feature type="transmembrane region" description="Helical" evidence="2">
    <location>
        <begin position="194"/>
        <end position="216"/>
    </location>
</feature>
<evidence type="ECO:0000313" key="3">
    <source>
        <dbReference type="EMBL" id="GAA5130187.1"/>
    </source>
</evidence>
<keyword evidence="2" id="KW-1133">Transmembrane helix</keyword>
<dbReference type="Proteomes" id="UP001500804">
    <property type="component" value="Unassembled WGS sequence"/>
</dbReference>
<feature type="transmembrane region" description="Helical" evidence="2">
    <location>
        <begin position="157"/>
        <end position="182"/>
    </location>
</feature>
<feature type="transmembrane region" description="Helical" evidence="2">
    <location>
        <begin position="117"/>
        <end position="137"/>
    </location>
</feature>
<gene>
    <name evidence="3" type="ORF">GCM10023320_51830</name>
</gene>
<keyword evidence="2" id="KW-0472">Membrane</keyword>
<evidence type="ECO:0000313" key="4">
    <source>
        <dbReference type="Proteomes" id="UP001500804"/>
    </source>
</evidence>
<keyword evidence="4" id="KW-1185">Reference proteome</keyword>
<name>A0ABP9NQK2_9PSEU</name>
<proteinExistence type="predicted"/>
<organism evidence="3 4">
    <name type="scientific">Pseudonocardia adelaidensis</name>
    <dbReference type="NCBI Taxonomy" id="648754"/>
    <lineage>
        <taxon>Bacteria</taxon>
        <taxon>Bacillati</taxon>
        <taxon>Actinomycetota</taxon>
        <taxon>Actinomycetes</taxon>
        <taxon>Pseudonocardiales</taxon>
        <taxon>Pseudonocardiaceae</taxon>
        <taxon>Pseudonocardia</taxon>
    </lineage>
</organism>
<accession>A0ABP9NQK2</accession>
<comment type="caution">
    <text evidence="3">The sequence shown here is derived from an EMBL/GenBank/DDBJ whole genome shotgun (WGS) entry which is preliminary data.</text>
</comment>
<feature type="region of interest" description="Disordered" evidence="1">
    <location>
        <begin position="61"/>
        <end position="110"/>
    </location>
</feature>
<dbReference type="EMBL" id="BAABJO010000021">
    <property type="protein sequence ID" value="GAA5130187.1"/>
    <property type="molecule type" value="Genomic_DNA"/>
</dbReference>
<protein>
    <submittedName>
        <fullName evidence="3">ABC transporter permease</fullName>
    </submittedName>
</protein>
<evidence type="ECO:0000256" key="1">
    <source>
        <dbReference type="SAM" id="MobiDB-lite"/>
    </source>
</evidence>
<feature type="transmembrane region" description="Helical" evidence="2">
    <location>
        <begin position="228"/>
        <end position="250"/>
    </location>
</feature>
<reference evidence="4" key="1">
    <citation type="journal article" date="2019" name="Int. J. Syst. Evol. Microbiol.">
        <title>The Global Catalogue of Microorganisms (GCM) 10K type strain sequencing project: providing services to taxonomists for standard genome sequencing and annotation.</title>
        <authorList>
            <consortium name="The Broad Institute Genomics Platform"/>
            <consortium name="The Broad Institute Genome Sequencing Center for Infectious Disease"/>
            <person name="Wu L."/>
            <person name="Ma J."/>
        </authorList>
    </citation>
    <scope>NUCLEOTIDE SEQUENCE [LARGE SCALE GENOMIC DNA]</scope>
    <source>
        <strain evidence="4">JCM 18302</strain>
    </source>
</reference>
<sequence>MRDRAAELRAWPSRNQVMTEFRVGAPKAKAALAALREAGFDPTNPTATAVVPVLHAVPDLADHAAPSDSPDETDATDGTGTSDVPASPDAQDVPAAASSPVSPVADPGARRPRVPRWPLLLIAAGAFVSIWGGWVGLGELTGFGPIRLLPGIWDEFVINSAITLPIGVEAYAAFAMWAWLAPTSAGVSRTARRFARWSAIGALALGAAGQIAYHLMVAAGVSHAPWPITAFVACLPVVVLGCGAALAHLIHRPGETV</sequence>
<keyword evidence="2" id="KW-0812">Transmembrane</keyword>